<dbReference type="GO" id="GO:0003735">
    <property type="term" value="F:structural constituent of ribosome"/>
    <property type="evidence" value="ECO:0007669"/>
    <property type="project" value="InterPro"/>
</dbReference>
<evidence type="ECO:0000256" key="5">
    <source>
        <dbReference type="HAMAP-Rule" id="MF_00532"/>
    </source>
</evidence>
<evidence type="ECO:0000313" key="7">
    <source>
        <dbReference type="EMBL" id="OQX51507.1"/>
    </source>
</evidence>
<dbReference type="Pfam" id="PF00380">
    <property type="entry name" value="Ribosomal_S9"/>
    <property type="match status" value="1"/>
</dbReference>
<dbReference type="AlphaFoldDB" id="A0A1W9NZE1"/>
<dbReference type="GO" id="GO:0022627">
    <property type="term" value="C:cytosolic small ribosomal subunit"/>
    <property type="evidence" value="ECO:0007669"/>
    <property type="project" value="TreeGrafter"/>
</dbReference>
<dbReference type="PROSITE" id="PS00360">
    <property type="entry name" value="RIBOSOMAL_S9"/>
    <property type="match status" value="1"/>
</dbReference>
<evidence type="ECO:0000256" key="2">
    <source>
        <dbReference type="ARBA" id="ARBA00022980"/>
    </source>
</evidence>
<dbReference type="GO" id="GO:0003723">
    <property type="term" value="F:RNA binding"/>
    <property type="evidence" value="ECO:0007669"/>
    <property type="project" value="TreeGrafter"/>
</dbReference>
<dbReference type="STRING" id="1968527.B5M47_00475"/>
<dbReference type="PANTHER" id="PTHR21569">
    <property type="entry name" value="RIBOSOMAL PROTEIN S9"/>
    <property type="match status" value="1"/>
</dbReference>
<dbReference type="HAMAP" id="MF_00532_B">
    <property type="entry name" value="Ribosomal_uS9_B"/>
    <property type="match status" value="1"/>
</dbReference>
<dbReference type="GO" id="GO:0006412">
    <property type="term" value="P:translation"/>
    <property type="evidence" value="ECO:0007669"/>
    <property type="project" value="UniProtKB-UniRule"/>
</dbReference>
<reference evidence="8" key="1">
    <citation type="submission" date="2017-03" db="EMBL/GenBank/DDBJ databases">
        <title>Novel pathways for hydrocarbon cycling and metabolic interdependencies in hydrothermal sediment communities.</title>
        <authorList>
            <person name="Dombrowski N."/>
            <person name="Seitz K."/>
            <person name="Teske A."/>
            <person name="Baker B."/>
        </authorList>
    </citation>
    <scope>NUCLEOTIDE SEQUENCE [LARGE SCALE GENOMIC DNA]</scope>
</reference>
<keyword evidence="3 5" id="KW-0687">Ribonucleoprotein</keyword>
<dbReference type="InterPro" id="IPR023035">
    <property type="entry name" value="Ribosomal_uS9_bac/plastid"/>
</dbReference>
<evidence type="ECO:0000256" key="4">
    <source>
        <dbReference type="ARBA" id="ARBA00035259"/>
    </source>
</evidence>
<evidence type="ECO:0000256" key="6">
    <source>
        <dbReference type="RuleBase" id="RU003815"/>
    </source>
</evidence>
<sequence>MTNDKSIWTSGGRKNARARIILSKGKGEFVVNGVPYGEYFSNKDDWPTLMEPFEVVGCQAKEFDISLRVAGGGRRGQLQACRHAIARALEKLNSEWRKKLKPAGLLTRDSRIKERKKYGLKKARRAPQFSKR</sequence>
<gene>
    <name evidence="5" type="primary">rpsI</name>
    <name evidence="7" type="ORF">B5M47_00475</name>
</gene>
<dbReference type="InterPro" id="IPR000754">
    <property type="entry name" value="Ribosomal_uS9"/>
</dbReference>
<dbReference type="EMBL" id="MZGJ01000003">
    <property type="protein sequence ID" value="OQX51507.1"/>
    <property type="molecule type" value="Genomic_DNA"/>
</dbReference>
<dbReference type="InterPro" id="IPR020568">
    <property type="entry name" value="Ribosomal_Su5_D2-typ_SF"/>
</dbReference>
<keyword evidence="2 5" id="KW-0689">Ribosomal protein</keyword>
<name>A0A1W9NZE1_UNCC3</name>
<dbReference type="InterPro" id="IPR014721">
    <property type="entry name" value="Ribsml_uS5_D2-typ_fold_subgr"/>
</dbReference>
<organism evidence="7 8">
    <name type="scientific">candidate division CPR3 bacterium 4484_211</name>
    <dbReference type="NCBI Taxonomy" id="1968527"/>
    <lineage>
        <taxon>Bacteria</taxon>
        <taxon>Bacteria division CPR3</taxon>
    </lineage>
</organism>
<dbReference type="SUPFAM" id="SSF54211">
    <property type="entry name" value="Ribosomal protein S5 domain 2-like"/>
    <property type="match status" value="1"/>
</dbReference>
<protein>
    <recommendedName>
        <fullName evidence="4 5">Small ribosomal subunit protein uS9</fullName>
    </recommendedName>
</protein>
<evidence type="ECO:0000313" key="8">
    <source>
        <dbReference type="Proteomes" id="UP000192520"/>
    </source>
</evidence>
<evidence type="ECO:0000256" key="1">
    <source>
        <dbReference type="ARBA" id="ARBA00005251"/>
    </source>
</evidence>
<evidence type="ECO:0000256" key="3">
    <source>
        <dbReference type="ARBA" id="ARBA00023274"/>
    </source>
</evidence>
<dbReference type="Proteomes" id="UP000192520">
    <property type="component" value="Unassembled WGS sequence"/>
</dbReference>
<accession>A0A1W9NZE1</accession>
<dbReference type="FunFam" id="3.30.230.10:FF:000001">
    <property type="entry name" value="30S ribosomal protein S9"/>
    <property type="match status" value="1"/>
</dbReference>
<dbReference type="Gene3D" id="3.30.230.10">
    <property type="match status" value="1"/>
</dbReference>
<comment type="similarity">
    <text evidence="1 5 6">Belongs to the universal ribosomal protein uS9 family.</text>
</comment>
<comment type="caution">
    <text evidence="7">The sequence shown here is derived from an EMBL/GenBank/DDBJ whole genome shotgun (WGS) entry which is preliminary data.</text>
</comment>
<proteinExistence type="inferred from homology"/>
<dbReference type="NCBIfam" id="NF001099">
    <property type="entry name" value="PRK00132.1"/>
    <property type="match status" value="1"/>
</dbReference>
<dbReference type="PANTHER" id="PTHR21569:SF1">
    <property type="entry name" value="SMALL RIBOSOMAL SUBUNIT PROTEIN US9M"/>
    <property type="match status" value="1"/>
</dbReference>
<dbReference type="InterPro" id="IPR020574">
    <property type="entry name" value="Ribosomal_uS9_CS"/>
</dbReference>